<dbReference type="InterPro" id="IPR051535">
    <property type="entry name" value="Siderophore_ABC-ATPase"/>
</dbReference>
<feature type="domain" description="ABC transporter" evidence="10">
    <location>
        <begin position="21"/>
        <end position="257"/>
    </location>
</feature>
<evidence type="ECO:0000256" key="2">
    <source>
        <dbReference type="ARBA" id="ARBA00022448"/>
    </source>
</evidence>
<dbReference type="PROSITE" id="PS00211">
    <property type="entry name" value="ABC_TRANSPORTER_1"/>
    <property type="match status" value="1"/>
</dbReference>
<protein>
    <submittedName>
        <fullName evidence="11">Iron complex transport system ATP-binding protein</fullName>
    </submittedName>
</protein>
<dbReference type="InterPro" id="IPR003593">
    <property type="entry name" value="AAA+_ATPase"/>
</dbReference>
<comment type="subcellular location">
    <subcellularLocation>
        <location evidence="1">Cell membrane</location>
        <topology evidence="1">Peripheral membrane protein</topology>
    </subcellularLocation>
</comment>
<evidence type="ECO:0000256" key="5">
    <source>
        <dbReference type="ARBA" id="ARBA00022741"/>
    </source>
</evidence>
<keyword evidence="12" id="KW-1185">Reference proteome</keyword>
<dbReference type="PANTHER" id="PTHR42771">
    <property type="entry name" value="IRON(3+)-HYDROXAMATE IMPORT ATP-BINDING PROTEIN FHUC"/>
    <property type="match status" value="1"/>
</dbReference>
<keyword evidence="8" id="KW-0406">Ion transport</keyword>
<dbReference type="GO" id="GO:0005886">
    <property type="term" value="C:plasma membrane"/>
    <property type="evidence" value="ECO:0007669"/>
    <property type="project" value="UniProtKB-SubCell"/>
</dbReference>
<proteinExistence type="predicted"/>
<evidence type="ECO:0000256" key="6">
    <source>
        <dbReference type="ARBA" id="ARBA00022840"/>
    </source>
</evidence>
<dbReference type="STRING" id="399736.SAMN04489720_3061"/>
<dbReference type="SMART" id="SM00382">
    <property type="entry name" value="AAA"/>
    <property type="match status" value="1"/>
</dbReference>
<dbReference type="CDD" id="cd03214">
    <property type="entry name" value="ABC_Iron-Siderophores_B12_Hemin"/>
    <property type="match status" value="1"/>
</dbReference>
<evidence type="ECO:0000259" key="10">
    <source>
        <dbReference type="PROSITE" id="PS50893"/>
    </source>
</evidence>
<dbReference type="FunFam" id="3.40.50.300:FF:000134">
    <property type="entry name" value="Iron-enterobactin ABC transporter ATP-binding protein"/>
    <property type="match status" value="1"/>
</dbReference>
<dbReference type="Pfam" id="PF00005">
    <property type="entry name" value="ABC_tran"/>
    <property type="match status" value="1"/>
</dbReference>
<reference evidence="12" key="1">
    <citation type="submission" date="2016-10" db="EMBL/GenBank/DDBJ databases">
        <authorList>
            <person name="Varghese N."/>
            <person name="Submissions S."/>
        </authorList>
    </citation>
    <scope>NUCLEOTIDE SEQUENCE [LARGE SCALE GENOMIC DNA]</scope>
    <source>
        <strain evidence="12">DSM 22002</strain>
    </source>
</reference>
<keyword evidence="3" id="KW-1003">Cell membrane</keyword>
<keyword evidence="9" id="KW-0472">Membrane</keyword>
<evidence type="ECO:0000313" key="12">
    <source>
        <dbReference type="Proteomes" id="UP000198822"/>
    </source>
</evidence>
<evidence type="ECO:0000256" key="3">
    <source>
        <dbReference type="ARBA" id="ARBA00022475"/>
    </source>
</evidence>
<evidence type="ECO:0000256" key="8">
    <source>
        <dbReference type="ARBA" id="ARBA00023065"/>
    </source>
</evidence>
<sequence length="283" mass="30154">MVAPGMQVRVALPLVTDPQRLSATDLRLAYGRQDVVHDASITLEPGRVTVLVGPNGSGKSTLLRGLTSLHRPSDGAIVYGDGIMAADLSERQLAQRVAMLSQSRPTPSGVTVREVVEYGRFPHRGRLRRRDPEGPGVVDRALAATGVVELADRPVAELSGGQRQRVWLASCLAQQTGIVLLDEPTTYLDLRFQVEILDIVRDLADDGVAVGVVLHDLDQAADVADDAVLLVDGRIVAAGAPADVLTAERLSAAYGVAIDVVTDEDGHLHVRPARRSRRTPAAA</sequence>
<name>A0A1G8GT75_9MICO</name>
<evidence type="ECO:0000313" key="11">
    <source>
        <dbReference type="EMBL" id="SDH97572.1"/>
    </source>
</evidence>
<dbReference type="InterPro" id="IPR003439">
    <property type="entry name" value="ABC_transporter-like_ATP-bd"/>
</dbReference>
<dbReference type="InterPro" id="IPR017871">
    <property type="entry name" value="ABC_transporter-like_CS"/>
</dbReference>
<dbReference type="Proteomes" id="UP000198822">
    <property type="component" value="Chromosome I"/>
</dbReference>
<accession>A0A1G8GT75</accession>
<evidence type="ECO:0000256" key="7">
    <source>
        <dbReference type="ARBA" id="ARBA00023004"/>
    </source>
</evidence>
<dbReference type="Gene3D" id="3.40.50.300">
    <property type="entry name" value="P-loop containing nucleotide triphosphate hydrolases"/>
    <property type="match status" value="1"/>
</dbReference>
<dbReference type="GO" id="GO:0006826">
    <property type="term" value="P:iron ion transport"/>
    <property type="evidence" value="ECO:0007669"/>
    <property type="project" value="UniProtKB-KW"/>
</dbReference>
<dbReference type="EMBL" id="LT629695">
    <property type="protein sequence ID" value="SDH97572.1"/>
    <property type="molecule type" value="Genomic_DNA"/>
</dbReference>
<keyword evidence="6 11" id="KW-0067">ATP-binding</keyword>
<dbReference type="GO" id="GO:0016887">
    <property type="term" value="F:ATP hydrolysis activity"/>
    <property type="evidence" value="ECO:0007669"/>
    <property type="project" value="InterPro"/>
</dbReference>
<dbReference type="SUPFAM" id="SSF52540">
    <property type="entry name" value="P-loop containing nucleoside triphosphate hydrolases"/>
    <property type="match status" value="1"/>
</dbReference>
<evidence type="ECO:0000256" key="4">
    <source>
        <dbReference type="ARBA" id="ARBA00022496"/>
    </source>
</evidence>
<dbReference type="PANTHER" id="PTHR42771:SF2">
    <property type="entry name" value="IRON(3+)-HYDROXAMATE IMPORT ATP-BINDING PROTEIN FHUC"/>
    <property type="match status" value="1"/>
</dbReference>
<keyword evidence="7" id="KW-0408">Iron</keyword>
<dbReference type="InterPro" id="IPR027417">
    <property type="entry name" value="P-loop_NTPase"/>
</dbReference>
<dbReference type="GO" id="GO:0005524">
    <property type="term" value="F:ATP binding"/>
    <property type="evidence" value="ECO:0007669"/>
    <property type="project" value="UniProtKB-KW"/>
</dbReference>
<evidence type="ECO:0000256" key="1">
    <source>
        <dbReference type="ARBA" id="ARBA00004202"/>
    </source>
</evidence>
<keyword evidence="5" id="KW-0547">Nucleotide-binding</keyword>
<gene>
    <name evidence="11" type="ORF">SAMN04489720_3061</name>
</gene>
<dbReference type="AlphaFoldDB" id="A0A1G8GT75"/>
<keyword evidence="4" id="KW-0410">Iron transport</keyword>
<evidence type="ECO:0000256" key="9">
    <source>
        <dbReference type="ARBA" id="ARBA00023136"/>
    </source>
</evidence>
<keyword evidence="2" id="KW-0813">Transport</keyword>
<dbReference type="PROSITE" id="PS50893">
    <property type="entry name" value="ABC_TRANSPORTER_2"/>
    <property type="match status" value="1"/>
</dbReference>
<organism evidence="11 12">
    <name type="scientific">Agrococcus jejuensis</name>
    <dbReference type="NCBI Taxonomy" id="399736"/>
    <lineage>
        <taxon>Bacteria</taxon>
        <taxon>Bacillati</taxon>
        <taxon>Actinomycetota</taxon>
        <taxon>Actinomycetes</taxon>
        <taxon>Micrococcales</taxon>
        <taxon>Microbacteriaceae</taxon>
        <taxon>Agrococcus</taxon>
    </lineage>
</organism>